<evidence type="ECO:0000313" key="2">
    <source>
        <dbReference type="Proteomes" id="UP000036202"/>
    </source>
</evidence>
<dbReference type="Proteomes" id="UP000036202">
    <property type="component" value="Plasmid pbeh2"/>
</dbReference>
<keyword evidence="1" id="KW-0614">Plasmid</keyword>
<evidence type="ECO:0000313" key="1">
    <source>
        <dbReference type="EMBL" id="AWG44286.1"/>
    </source>
</evidence>
<dbReference type="AlphaFoldDB" id="A0A2S1LZQ0"/>
<name>A0A2S1LZQ0_9BACI</name>
<dbReference type="RefSeq" id="WP_063592743.1">
    <property type="nucleotide sequence ID" value="NZ_CP015324.1"/>
</dbReference>
<geneLocation type="plasmid" evidence="2">
    <name>pbeh2</name>
</geneLocation>
<sequence>MYLEQCGQPFSQLKWFYTYDLLVLLRLVRKERSDTFNQKRLIKRGAQEAQMDQETISFAEEADLYYTKRAMVLEGILIDRMGYKPKTINGKLLLSMGQKIKEYEKKAGENYNIDTFKKSSIEG</sequence>
<reference evidence="1 2" key="1">
    <citation type="journal article" date="2015" name="PLoS ONE">
        <title>Genome Sequence of Bacillus endophyticus and Analysis of Its Companion Mechanism in the Ketogulonigenium vulgare-Bacillus Strain Consortium.</title>
        <authorList>
            <person name="Jia N."/>
            <person name="Du J."/>
            <person name="Ding M.Z."/>
            <person name="Gao F."/>
            <person name="Yuan Y.J."/>
        </authorList>
    </citation>
    <scope>NUCLEOTIDE SEQUENCE [LARGE SCALE GENOMIC DNA]</scope>
    <source>
        <strain evidence="1 2">Hbe603</strain>
        <plasmid evidence="2">pbeh2</plasmid>
    </source>
</reference>
<protein>
    <submittedName>
        <fullName evidence="1">Uncharacterized protein</fullName>
    </submittedName>
</protein>
<proteinExistence type="predicted"/>
<accession>A0A2S1LZQ0</accession>
<gene>
    <name evidence="1" type="ORF">BEH_25215</name>
</gene>
<organism evidence="1 2">
    <name type="scientific">Priestia filamentosa</name>
    <dbReference type="NCBI Taxonomy" id="1402861"/>
    <lineage>
        <taxon>Bacteria</taxon>
        <taxon>Bacillati</taxon>
        <taxon>Bacillota</taxon>
        <taxon>Bacilli</taxon>
        <taxon>Bacillales</taxon>
        <taxon>Bacillaceae</taxon>
        <taxon>Priestia</taxon>
    </lineage>
</organism>
<dbReference type="EMBL" id="CP015324">
    <property type="protein sequence ID" value="AWG44286.1"/>
    <property type="molecule type" value="Genomic_DNA"/>
</dbReference>
<keyword evidence="2" id="KW-1185">Reference proteome</keyword>
<dbReference type="KEGG" id="beo:BEH_25215"/>